<keyword evidence="3" id="KW-1185">Reference proteome</keyword>
<feature type="compositionally biased region" description="Acidic residues" evidence="1">
    <location>
        <begin position="272"/>
        <end position="294"/>
    </location>
</feature>
<evidence type="ECO:0000256" key="1">
    <source>
        <dbReference type="SAM" id="MobiDB-lite"/>
    </source>
</evidence>
<dbReference type="STRING" id="5098.A0A507R3I3"/>
<feature type="region of interest" description="Disordered" evidence="1">
    <location>
        <begin position="197"/>
        <end position="232"/>
    </location>
</feature>
<gene>
    <name evidence="2" type="ORF">MPDQ_003317</name>
</gene>
<dbReference type="AlphaFoldDB" id="A0A507R3I3"/>
<organism evidence="2 3">
    <name type="scientific">Monascus purpureus</name>
    <name type="common">Red mold</name>
    <name type="synonym">Monascus anka</name>
    <dbReference type="NCBI Taxonomy" id="5098"/>
    <lineage>
        <taxon>Eukaryota</taxon>
        <taxon>Fungi</taxon>
        <taxon>Dikarya</taxon>
        <taxon>Ascomycota</taxon>
        <taxon>Pezizomycotina</taxon>
        <taxon>Eurotiomycetes</taxon>
        <taxon>Eurotiomycetidae</taxon>
        <taxon>Eurotiales</taxon>
        <taxon>Aspergillaceae</taxon>
        <taxon>Monascus</taxon>
    </lineage>
</organism>
<name>A0A507R3I3_MONPU</name>
<evidence type="ECO:0000313" key="3">
    <source>
        <dbReference type="Proteomes" id="UP000319663"/>
    </source>
</evidence>
<proteinExistence type="predicted"/>
<feature type="region of interest" description="Disordered" evidence="1">
    <location>
        <begin position="1"/>
        <end position="46"/>
    </location>
</feature>
<dbReference type="Proteomes" id="UP000319663">
    <property type="component" value="Unassembled WGS sequence"/>
</dbReference>
<sequence length="354" mass="38465">MAYVFPRPRQGRVMKPRSAGNSPSSVGSRRAATRPHGSVAQQQLSSQDYQTHLAVTALASAARTRRARPLSWHPSSARDQRYSKRSYTMVQPHQPVPMYGEGNFLSYPPAVSDVPVSTQYPISNFLGDASVQQMSPLSMGSSQIQSLPWDTPSNGLPTTPQTMPPAWPSDMGSMDNFDDFISSAALPGSYYETVPSSDGYTVPSTPDLLPAQPLDIESGSQPQPASNNRKSEDELVGMGLYSDPEASGANSLLGISGRGLKLEETFTPSSENEAEEPDSKDEDDDGEEENEEAEEPKQELSEMTYMLPPKQTAKAPVSMLFGGHEDSIQSLIAESQQLLTLGEQSCFNYGYGWV</sequence>
<feature type="compositionally biased region" description="Polar residues" evidence="1">
    <location>
        <begin position="218"/>
        <end position="228"/>
    </location>
</feature>
<protein>
    <submittedName>
        <fullName evidence="2">Uncharacterized protein</fullName>
    </submittedName>
</protein>
<evidence type="ECO:0000313" key="2">
    <source>
        <dbReference type="EMBL" id="TQB75340.1"/>
    </source>
</evidence>
<comment type="caution">
    <text evidence="2">The sequence shown here is derived from an EMBL/GenBank/DDBJ whole genome shotgun (WGS) entry which is preliminary data.</text>
</comment>
<accession>A0A507R3I3</accession>
<dbReference type="EMBL" id="VIFY01000021">
    <property type="protein sequence ID" value="TQB75340.1"/>
    <property type="molecule type" value="Genomic_DNA"/>
</dbReference>
<reference evidence="2 3" key="1">
    <citation type="submission" date="2019-06" db="EMBL/GenBank/DDBJ databases">
        <title>Wine fermentation using esterase from Monascus purpureus.</title>
        <authorList>
            <person name="Geng C."/>
            <person name="Zhang Y."/>
        </authorList>
    </citation>
    <scope>NUCLEOTIDE SEQUENCE [LARGE SCALE GENOMIC DNA]</scope>
    <source>
        <strain evidence="2">HQ1</strain>
    </source>
</reference>
<feature type="region of interest" description="Disordered" evidence="1">
    <location>
        <begin position="266"/>
        <end position="302"/>
    </location>
</feature>